<evidence type="ECO:0000256" key="3">
    <source>
        <dbReference type="ARBA" id="ARBA00022989"/>
    </source>
</evidence>
<evidence type="ECO:0000256" key="7">
    <source>
        <dbReference type="HAMAP-Rule" id="MF_02065"/>
    </source>
</evidence>
<evidence type="ECO:0000256" key="6">
    <source>
        <dbReference type="ARBA" id="ARBA00023316"/>
    </source>
</evidence>
<keyword evidence="1 7" id="KW-1003">Cell membrane</keyword>
<dbReference type="GO" id="GO:0009252">
    <property type="term" value="P:peptidoglycan biosynthetic process"/>
    <property type="evidence" value="ECO:0007669"/>
    <property type="project" value="UniProtKB-UniRule"/>
</dbReference>
<dbReference type="CDD" id="cd08010">
    <property type="entry name" value="MltG_like"/>
    <property type="match status" value="1"/>
</dbReference>
<reference evidence="8 9" key="1">
    <citation type="submission" date="2018-06" db="EMBL/GenBank/DDBJ databases">
        <title>Extensive metabolic versatility and redundancy in microbially diverse, dynamic hydrothermal sediments.</title>
        <authorList>
            <person name="Dombrowski N."/>
            <person name="Teske A."/>
            <person name="Baker B.J."/>
        </authorList>
    </citation>
    <scope>NUCLEOTIDE SEQUENCE [LARGE SCALE GENOMIC DNA]</scope>
    <source>
        <strain evidence="8">B36_G15</strain>
    </source>
</reference>
<evidence type="ECO:0000256" key="1">
    <source>
        <dbReference type="ARBA" id="ARBA00022475"/>
    </source>
</evidence>
<comment type="function">
    <text evidence="7">Functions as a peptidoglycan terminase that cleaves nascent peptidoglycan strands endolytically to terminate their elongation.</text>
</comment>
<keyword evidence="2 7" id="KW-0812">Transmembrane</keyword>
<dbReference type="GO" id="GO:0071555">
    <property type="term" value="P:cell wall organization"/>
    <property type="evidence" value="ECO:0007669"/>
    <property type="project" value="UniProtKB-KW"/>
</dbReference>
<dbReference type="PANTHER" id="PTHR30518:SF2">
    <property type="entry name" value="ENDOLYTIC MUREIN TRANSGLYCOSYLASE"/>
    <property type="match status" value="1"/>
</dbReference>
<dbReference type="Proteomes" id="UP000268469">
    <property type="component" value="Unassembled WGS sequence"/>
</dbReference>
<dbReference type="AlphaFoldDB" id="A0A660SLW8"/>
<evidence type="ECO:0000256" key="2">
    <source>
        <dbReference type="ARBA" id="ARBA00022692"/>
    </source>
</evidence>
<feature type="site" description="Important for catalytic activity" evidence="7">
    <location>
        <position position="198"/>
    </location>
</feature>
<dbReference type="InterPro" id="IPR003770">
    <property type="entry name" value="MLTG-like"/>
</dbReference>
<organism evidence="8 9">
    <name type="scientific">candidate division WOR-3 bacterium</name>
    <dbReference type="NCBI Taxonomy" id="2052148"/>
    <lineage>
        <taxon>Bacteria</taxon>
        <taxon>Bacteria division WOR-3</taxon>
    </lineage>
</organism>
<sequence length="311" mass="35287">MLKIGTVIILLVLSLIYNPISGPKVRIFVYPAEPLTTVVESLRTKDVLVSPFLMIALSRVLGWERRIRPGYYYIGRTETPLSILLKLRRGGIDTIRVTIPEGFSLQQITHRLARLGLIDIDTFTRLAHDPEFIGRLGFPGVTTLEGLLFPDTYIFSIFNSEEEIITRMVKRFKEIIKQLGIRDSLYPILTLASIVEKEAKIDSERPIIAAIFLKRLRNGRPLESCATVNYALGGHRRRLRLSDLRIDSPYNTYRYPGLPPTPICSPGKASLKAVMNPKETQYLYFVSNGHGGHYFSTTYWGHLLAKRRKGG</sequence>
<comment type="caution">
    <text evidence="8">The sequence shown here is derived from an EMBL/GenBank/DDBJ whole genome shotgun (WGS) entry which is preliminary data.</text>
</comment>
<dbReference type="Pfam" id="PF02618">
    <property type="entry name" value="YceG"/>
    <property type="match status" value="1"/>
</dbReference>
<dbReference type="PANTHER" id="PTHR30518">
    <property type="entry name" value="ENDOLYTIC MUREIN TRANSGLYCOSYLASE"/>
    <property type="match status" value="1"/>
</dbReference>
<evidence type="ECO:0000256" key="5">
    <source>
        <dbReference type="ARBA" id="ARBA00023239"/>
    </source>
</evidence>
<keyword evidence="3 7" id="KW-1133">Transmembrane helix</keyword>
<gene>
    <name evidence="7 8" type="primary">mltG</name>
    <name evidence="8" type="ORF">DRP53_00285</name>
</gene>
<dbReference type="EMBL" id="QNBE01000002">
    <property type="protein sequence ID" value="RKX71759.1"/>
    <property type="molecule type" value="Genomic_DNA"/>
</dbReference>
<evidence type="ECO:0000256" key="4">
    <source>
        <dbReference type="ARBA" id="ARBA00023136"/>
    </source>
</evidence>
<comment type="catalytic activity">
    <reaction evidence="7">
        <text>a peptidoglycan chain = a peptidoglycan chain with N-acetyl-1,6-anhydromuramyl-[peptide] at the reducing end + a peptidoglycan chain with N-acetylglucosamine at the non-reducing end.</text>
        <dbReference type="EC" id="4.2.2.29"/>
    </reaction>
</comment>
<keyword evidence="4 7" id="KW-0472">Membrane</keyword>
<proteinExistence type="inferred from homology"/>
<evidence type="ECO:0000313" key="9">
    <source>
        <dbReference type="Proteomes" id="UP000268469"/>
    </source>
</evidence>
<keyword evidence="6 7" id="KW-0961">Cell wall biogenesis/degradation</keyword>
<comment type="similarity">
    <text evidence="7">Belongs to the transglycosylase MltG family.</text>
</comment>
<accession>A0A660SLW8</accession>
<dbReference type="NCBIfam" id="TIGR00247">
    <property type="entry name" value="endolytic transglycosylase MltG"/>
    <property type="match status" value="1"/>
</dbReference>
<keyword evidence="5 7" id="KW-0456">Lyase</keyword>
<dbReference type="EC" id="4.2.2.29" evidence="7"/>
<dbReference type="Gene3D" id="3.30.160.60">
    <property type="entry name" value="Classic Zinc Finger"/>
    <property type="match status" value="1"/>
</dbReference>
<name>A0A660SLW8_UNCW3</name>
<evidence type="ECO:0000313" key="8">
    <source>
        <dbReference type="EMBL" id="RKX71759.1"/>
    </source>
</evidence>
<dbReference type="GO" id="GO:0008932">
    <property type="term" value="F:lytic endotransglycosylase activity"/>
    <property type="evidence" value="ECO:0007669"/>
    <property type="project" value="UniProtKB-UniRule"/>
</dbReference>
<dbReference type="HAMAP" id="MF_02065">
    <property type="entry name" value="MltG"/>
    <property type="match status" value="1"/>
</dbReference>
<protein>
    <recommendedName>
        <fullName evidence="7">Endolytic murein transglycosylase</fullName>
        <ecNumber evidence="7">4.2.2.29</ecNumber>
    </recommendedName>
    <alternativeName>
        <fullName evidence="7">Peptidoglycan lytic transglycosylase</fullName>
    </alternativeName>
    <alternativeName>
        <fullName evidence="7">Peptidoglycan polymerization terminase</fullName>
    </alternativeName>
</protein>
<dbReference type="GO" id="GO:0005886">
    <property type="term" value="C:plasma membrane"/>
    <property type="evidence" value="ECO:0007669"/>
    <property type="project" value="UniProtKB-UniRule"/>
</dbReference>